<comment type="caution">
    <text evidence="2">The sequence shown here is derived from an EMBL/GenBank/DDBJ whole genome shotgun (WGS) entry which is preliminary data.</text>
</comment>
<evidence type="ECO:0000313" key="2">
    <source>
        <dbReference type="EMBL" id="KAH6822560.1"/>
    </source>
</evidence>
<reference evidence="2 3" key="1">
    <citation type="journal article" date="2021" name="Nat. Commun.">
        <title>Incipient diploidization of the medicinal plant Perilla within 10,000 years.</title>
        <authorList>
            <person name="Zhang Y."/>
            <person name="Shen Q."/>
            <person name="Leng L."/>
            <person name="Zhang D."/>
            <person name="Chen S."/>
            <person name="Shi Y."/>
            <person name="Ning Z."/>
            <person name="Chen S."/>
        </authorList>
    </citation>
    <scope>NUCLEOTIDE SEQUENCE [LARGE SCALE GENOMIC DNA]</scope>
    <source>
        <strain evidence="3">cv. PC099</strain>
    </source>
</reference>
<feature type="compositionally biased region" description="Basic residues" evidence="1">
    <location>
        <begin position="113"/>
        <end position="124"/>
    </location>
</feature>
<keyword evidence="3" id="KW-1185">Reference proteome</keyword>
<dbReference type="AlphaFoldDB" id="A0AAD4IVZ0"/>
<gene>
    <name evidence="2" type="ORF">C2S53_011468</name>
</gene>
<feature type="compositionally biased region" description="Basic and acidic residues" evidence="1">
    <location>
        <begin position="125"/>
        <end position="136"/>
    </location>
</feature>
<protein>
    <submittedName>
        <fullName evidence="2">Uncharacterized protein</fullName>
    </submittedName>
</protein>
<proteinExistence type="predicted"/>
<dbReference type="PANTHER" id="PTHR34956">
    <property type="entry name" value="OS05G0397300 PROTEIN"/>
    <property type="match status" value="1"/>
</dbReference>
<evidence type="ECO:0000313" key="3">
    <source>
        <dbReference type="Proteomes" id="UP001190926"/>
    </source>
</evidence>
<dbReference type="EMBL" id="SDAM02001264">
    <property type="protein sequence ID" value="KAH6822560.1"/>
    <property type="molecule type" value="Genomic_DNA"/>
</dbReference>
<sequence length="136" mass="15667">MDFHKQGILQETTVHSLEEYEDDDDDVFYDELRKQVLQLTADEDDGAYETKIINAIKARNQGPYHGLPQPICYYGWPGMKADCAAAATPAWMVNLWRSNANGTGVFIPQGVQTRRKNRSRRKNDKGRAYRRVEKMN</sequence>
<feature type="region of interest" description="Disordered" evidence="1">
    <location>
        <begin position="111"/>
        <end position="136"/>
    </location>
</feature>
<name>A0AAD4IVZ0_PERFH</name>
<dbReference type="Proteomes" id="UP001190926">
    <property type="component" value="Unassembled WGS sequence"/>
</dbReference>
<accession>A0AAD4IVZ0</accession>
<dbReference type="PANTHER" id="PTHR34956:SF1">
    <property type="entry name" value="DUF4005 DOMAIN-CONTAINING PROTEIN"/>
    <property type="match status" value="1"/>
</dbReference>
<organism evidence="2 3">
    <name type="scientific">Perilla frutescens var. hirtella</name>
    <name type="common">Perilla citriodora</name>
    <name type="synonym">Perilla setoyensis</name>
    <dbReference type="NCBI Taxonomy" id="608512"/>
    <lineage>
        <taxon>Eukaryota</taxon>
        <taxon>Viridiplantae</taxon>
        <taxon>Streptophyta</taxon>
        <taxon>Embryophyta</taxon>
        <taxon>Tracheophyta</taxon>
        <taxon>Spermatophyta</taxon>
        <taxon>Magnoliopsida</taxon>
        <taxon>eudicotyledons</taxon>
        <taxon>Gunneridae</taxon>
        <taxon>Pentapetalae</taxon>
        <taxon>asterids</taxon>
        <taxon>lamiids</taxon>
        <taxon>Lamiales</taxon>
        <taxon>Lamiaceae</taxon>
        <taxon>Nepetoideae</taxon>
        <taxon>Elsholtzieae</taxon>
        <taxon>Perilla</taxon>
    </lineage>
</organism>
<evidence type="ECO:0000256" key="1">
    <source>
        <dbReference type="SAM" id="MobiDB-lite"/>
    </source>
</evidence>